<dbReference type="AlphaFoldDB" id="A0A3L6R5T6"/>
<comment type="caution">
    <text evidence="3">The sequence shown here is derived from an EMBL/GenBank/DDBJ whole genome shotgun (WGS) entry which is preliminary data.</text>
</comment>
<dbReference type="STRING" id="4540.A0A3L6R5T6"/>
<reference evidence="4" key="1">
    <citation type="journal article" date="2019" name="Nat. Commun.">
        <title>The genome of broomcorn millet.</title>
        <authorList>
            <person name="Zou C."/>
            <person name="Miki D."/>
            <person name="Li D."/>
            <person name="Tang Q."/>
            <person name="Xiao L."/>
            <person name="Rajput S."/>
            <person name="Deng P."/>
            <person name="Jia W."/>
            <person name="Huang R."/>
            <person name="Zhang M."/>
            <person name="Sun Y."/>
            <person name="Hu J."/>
            <person name="Fu X."/>
            <person name="Schnable P.S."/>
            <person name="Li F."/>
            <person name="Zhang H."/>
            <person name="Feng B."/>
            <person name="Zhu X."/>
            <person name="Liu R."/>
            <person name="Schnable J.C."/>
            <person name="Zhu J.-K."/>
            <person name="Zhang H."/>
        </authorList>
    </citation>
    <scope>NUCLEOTIDE SEQUENCE [LARGE SCALE GENOMIC DNA]</scope>
</reference>
<accession>A0A3L6R5T6</accession>
<dbReference type="PANTHER" id="PTHR48459">
    <property type="entry name" value="CUE DOMAIN-CONTAINING PROTEIN"/>
    <property type="match status" value="1"/>
</dbReference>
<evidence type="ECO:0000313" key="4">
    <source>
        <dbReference type="Proteomes" id="UP000275267"/>
    </source>
</evidence>
<dbReference type="EMBL" id="PQIB02000009">
    <property type="protein sequence ID" value="RLM97801.1"/>
    <property type="molecule type" value="Genomic_DNA"/>
</dbReference>
<evidence type="ECO:0000256" key="1">
    <source>
        <dbReference type="SAM" id="Coils"/>
    </source>
</evidence>
<feature type="coiled-coil region" evidence="1">
    <location>
        <begin position="616"/>
        <end position="678"/>
    </location>
</feature>
<proteinExistence type="predicted"/>
<keyword evidence="4" id="KW-1185">Reference proteome</keyword>
<organism evidence="3 4">
    <name type="scientific">Panicum miliaceum</name>
    <name type="common">Proso millet</name>
    <name type="synonym">Broomcorn millet</name>
    <dbReference type="NCBI Taxonomy" id="4540"/>
    <lineage>
        <taxon>Eukaryota</taxon>
        <taxon>Viridiplantae</taxon>
        <taxon>Streptophyta</taxon>
        <taxon>Embryophyta</taxon>
        <taxon>Tracheophyta</taxon>
        <taxon>Spermatophyta</taxon>
        <taxon>Magnoliopsida</taxon>
        <taxon>Liliopsida</taxon>
        <taxon>Poales</taxon>
        <taxon>Poaceae</taxon>
        <taxon>PACMAD clade</taxon>
        <taxon>Panicoideae</taxon>
        <taxon>Panicodae</taxon>
        <taxon>Paniceae</taxon>
        <taxon>Panicinae</taxon>
        <taxon>Panicum</taxon>
        <taxon>Panicum sect. Panicum</taxon>
    </lineage>
</organism>
<protein>
    <submittedName>
        <fullName evidence="3">Uncharacterized protein</fullName>
    </submittedName>
</protein>
<name>A0A3L6R5T6_PANMI</name>
<dbReference type="Proteomes" id="UP000275267">
    <property type="component" value="Unassembled WGS sequence"/>
</dbReference>
<sequence length="763" mass="83740">MAENLVLDGLLEVFPQFVMLRCECAIGDGGSNAADCVSLSALTRSKPTIQHYLAKKVDFSTLIEVSIQFKDDIDSAADYVMQNVLPNIIPDSSLPNPNDDLYIHGHQLAFDDTRTQLGLDPELNDANSNSVDFDQNDNEKAHNLMAKLLKQSSTGLCPEFFDVPSTSGQNCVSKEFSSVCLLADLQLHASSERTLEISASEGDMSLHDDGSPHVTLRSSYSVNLESLDNVIADEHCKKNALMSNVATISEMLQEVELNEEKTKRYISEANQAGNDILAKVEELKEMTTHAMEDNNTVAGEIFAEKSILATEAQELQTRLFNISEETKSFVVTIDEVDFSTLIEVSIQFKDDIDSVADYVMQNVLPNIIPDSSLPNPNDDLYIHGHQLAFDDTRTQLGLDPELNDANSNSVDFDQNDNEKAHNLMAKLLKQSSTGLCPEFFDVPSTSGQNCVSEEFSSVCLLADLQLHASSERTLEISASEGDMSLHDDGSPHVTLRPSYSVNLESLDNVIADEHCKKNALMSNVATISEMLQEVELNEEKTKRYISEANQAGNDILAKVEELKEMTTHAMEDNNTVAGEIFAEKSILATEAQELQTRLFNISEETKSFVVTIDEMHNTLQRRLAAAEAESAAAERAKLEREASAQKSLREQELSLEAAKNHSKRLEQQAQENAKLRQLLTDRGHSVDALHPAFNGNGPLQLVSSRLSSSARSASDRSLAESLASKSSWSSAAASTSSLMDDEMTAGVSGGDFALDDSWDVVDY</sequence>
<dbReference type="PANTHER" id="PTHR48459:SF1">
    <property type="entry name" value="CUE DOMAIN-CONTAINING PROTEIN"/>
    <property type="match status" value="1"/>
</dbReference>
<evidence type="ECO:0000313" key="3">
    <source>
        <dbReference type="EMBL" id="RLM97801.1"/>
    </source>
</evidence>
<dbReference type="OrthoDB" id="620544at2759"/>
<keyword evidence="1" id="KW-0175">Coiled coil</keyword>
<feature type="region of interest" description="Disordered" evidence="2">
    <location>
        <begin position="729"/>
        <end position="763"/>
    </location>
</feature>
<evidence type="ECO:0000256" key="2">
    <source>
        <dbReference type="SAM" id="MobiDB-lite"/>
    </source>
</evidence>
<gene>
    <name evidence="3" type="ORF">C2845_PM06G22620</name>
</gene>
<feature type="compositionally biased region" description="Low complexity" evidence="2">
    <location>
        <begin position="729"/>
        <end position="738"/>
    </location>
</feature>
<feature type="compositionally biased region" description="Acidic residues" evidence="2">
    <location>
        <begin position="753"/>
        <end position="763"/>
    </location>
</feature>